<organism evidence="3 4">
    <name type="scientific">Paenochrobactrum gallinarii</name>
    <dbReference type="NCBI Taxonomy" id="643673"/>
    <lineage>
        <taxon>Bacteria</taxon>
        <taxon>Pseudomonadati</taxon>
        <taxon>Pseudomonadota</taxon>
        <taxon>Alphaproteobacteria</taxon>
        <taxon>Hyphomicrobiales</taxon>
        <taxon>Brucellaceae</taxon>
        <taxon>Paenochrobactrum</taxon>
    </lineage>
</organism>
<dbReference type="Proteomes" id="UP000555393">
    <property type="component" value="Unassembled WGS sequence"/>
</dbReference>
<keyword evidence="4" id="KW-1185">Reference proteome</keyword>
<dbReference type="RefSeq" id="WP_246431291.1">
    <property type="nucleotide sequence ID" value="NZ_JACIIU010000009.1"/>
</dbReference>
<keyword evidence="2" id="KW-1133">Transmembrane helix</keyword>
<gene>
    <name evidence="3" type="ORF">FHS77_002131</name>
</gene>
<feature type="transmembrane region" description="Helical" evidence="2">
    <location>
        <begin position="149"/>
        <end position="167"/>
    </location>
</feature>
<evidence type="ECO:0000313" key="3">
    <source>
        <dbReference type="EMBL" id="MBB6261575.1"/>
    </source>
</evidence>
<name>A0A841LTI9_9HYPH</name>
<reference evidence="3 4" key="1">
    <citation type="submission" date="2020-08" db="EMBL/GenBank/DDBJ databases">
        <title>Genomic Encyclopedia of Type Strains, Phase IV (KMG-IV): sequencing the most valuable type-strain genomes for metagenomic binning, comparative biology and taxonomic classification.</title>
        <authorList>
            <person name="Goeker M."/>
        </authorList>
    </citation>
    <scope>NUCLEOTIDE SEQUENCE [LARGE SCALE GENOMIC DNA]</scope>
    <source>
        <strain evidence="3 4">DSM 22336</strain>
    </source>
</reference>
<proteinExistence type="predicted"/>
<protein>
    <recommendedName>
        <fullName evidence="5">Biotin transporter BioY</fullName>
    </recommendedName>
</protein>
<keyword evidence="2" id="KW-0472">Membrane</keyword>
<accession>A0A841LTI9</accession>
<dbReference type="AlphaFoldDB" id="A0A841LTI9"/>
<sequence>MNQHCLKKDQHLESIERAIRNAFTKADATNSEIRKRIYTSAWQAHERALAQNVKLDEAERNQRRDQLTHVIRGIEREYATPEPVKQQAPQADDWSLDGANDGMSGSLDTVAPSRKNAPRNDGMADFGEAQNRAQKTKTAPKKRSKLTRLLVPLVLLAAFGIIGLSIYNSLSDLSRAPNGGIRSPLNTGPFKEGENPDNARWITIFTPQDATRISLNGTATAEITRVEGVDYLRIKSPSAKDTIRFDVGEGILNQFVNTTATFDIIARSSDGKPAQMSVTCDFGDMGNCQRRRYDVTGSQNDYLFDVEFAANKKTQKSGIISINSDLNGSGRAVDILAIRVGKPE</sequence>
<comment type="caution">
    <text evidence="3">The sequence shown here is derived from an EMBL/GenBank/DDBJ whole genome shotgun (WGS) entry which is preliminary data.</text>
</comment>
<keyword evidence="2" id="KW-0812">Transmembrane</keyword>
<evidence type="ECO:0000256" key="1">
    <source>
        <dbReference type="SAM" id="MobiDB-lite"/>
    </source>
</evidence>
<evidence type="ECO:0008006" key="5">
    <source>
        <dbReference type="Google" id="ProtNLM"/>
    </source>
</evidence>
<feature type="region of interest" description="Disordered" evidence="1">
    <location>
        <begin position="76"/>
        <end position="142"/>
    </location>
</feature>
<evidence type="ECO:0000256" key="2">
    <source>
        <dbReference type="SAM" id="Phobius"/>
    </source>
</evidence>
<evidence type="ECO:0000313" key="4">
    <source>
        <dbReference type="Proteomes" id="UP000555393"/>
    </source>
</evidence>
<dbReference type="EMBL" id="JACIIU010000009">
    <property type="protein sequence ID" value="MBB6261575.1"/>
    <property type="molecule type" value="Genomic_DNA"/>
</dbReference>